<evidence type="ECO:0000313" key="5">
    <source>
        <dbReference type="EMBL" id="KAA1175902.1"/>
    </source>
</evidence>
<feature type="domain" description="ABC transporter" evidence="4">
    <location>
        <begin position="2"/>
        <end position="246"/>
    </location>
</feature>
<dbReference type="InterPro" id="IPR003439">
    <property type="entry name" value="ABC_transporter-like_ATP-bd"/>
</dbReference>
<dbReference type="EMBL" id="VTUU01000001">
    <property type="protein sequence ID" value="KAA1175902.1"/>
    <property type="molecule type" value="Genomic_DNA"/>
</dbReference>
<sequence length="257" mass="27987">MLSIKNLHASVEGKEILKGINLEVKAGEVHAIMGPNGSGKSTLSQVLAGNEAFDVTDGSITLNGDDLLELETEERAREGIFLAFQYPVEIPGVSNLQFLRTAVNAMRTHKGQEEMNAAEFMKLAKEVSKQVDLDPAFLKRGVNEGFSGGEKKRNEIMQALLLQPQLAILDETDSGLDIDALKVVSDGVNALRSEDRAILMVTHYQRLLNHIVPDYVHVLAGGKIIKSGGRELALELEEKGYGWLGIKDEDVVPDAAN</sequence>
<name>A0A5B0VMH0_9GAMM</name>
<dbReference type="NCBIfam" id="TIGR01978">
    <property type="entry name" value="sufC"/>
    <property type="match status" value="1"/>
</dbReference>
<dbReference type="CDD" id="cd03217">
    <property type="entry name" value="ABC_FeS_Assembly"/>
    <property type="match status" value="1"/>
</dbReference>
<dbReference type="InterPro" id="IPR010230">
    <property type="entry name" value="FeS-cluster_ATPase_SufC"/>
</dbReference>
<dbReference type="Proteomes" id="UP000323161">
    <property type="component" value="Unassembled WGS sequence"/>
</dbReference>
<evidence type="ECO:0000256" key="1">
    <source>
        <dbReference type="ARBA" id="ARBA00006216"/>
    </source>
</evidence>
<comment type="caution">
    <text evidence="5">The sequence shown here is derived from an EMBL/GenBank/DDBJ whole genome shotgun (WGS) entry which is preliminary data.</text>
</comment>
<dbReference type="InterPro" id="IPR027417">
    <property type="entry name" value="P-loop_NTPase"/>
</dbReference>
<comment type="similarity">
    <text evidence="1">Belongs to the ABC transporter superfamily. Ycf16 family.</text>
</comment>
<dbReference type="Pfam" id="PF00005">
    <property type="entry name" value="ABC_tran"/>
    <property type="match status" value="1"/>
</dbReference>
<protein>
    <submittedName>
        <fullName evidence="5">Fe-S cluster assembly ATPase SufC</fullName>
    </submittedName>
</protein>
<dbReference type="SMART" id="SM00382">
    <property type="entry name" value="AAA"/>
    <property type="match status" value="1"/>
</dbReference>
<gene>
    <name evidence="5" type="primary">sufC</name>
    <name evidence="5" type="ORF">FWJ25_01855</name>
</gene>
<keyword evidence="2" id="KW-0547">Nucleotide-binding</keyword>
<dbReference type="PROSITE" id="PS50893">
    <property type="entry name" value="ABC_TRANSPORTER_2"/>
    <property type="match status" value="1"/>
</dbReference>
<evidence type="ECO:0000313" key="6">
    <source>
        <dbReference type="Proteomes" id="UP000323161"/>
    </source>
</evidence>
<keyword evidence="3" id="KW-0067">ATP-binding</keyword>
<dbReference type="InterPro" id="IPR003593">
    <property type="entry name" value="AAA+_ATPase"/>
</dbReference>
<evidence type="ECO:0000259" key="4">
    <source>
        <dbReference type="PROSITE" id="PS50893"/>
    </source>
</evidence>
<dbReference type="AlphaFoldDB" id="A0A5B0VMH0"/>
<dbReference type="PANTHER" id="PTHR43204:SF1">
    <property type="entry name" value="ABC TRANSPORTER I FAMILY MEMBER 6, CHLOROPLASTIC"/>
    <property type="match status" value="1"/>
</dbReference>
<organism evidence="5 6">
    <name type="scientific">Marinobacter salinexigens</name>
    <dbReference type="NCBI Taxonomy" id="2919747"/>
    <lineage>
        <taxon>Bacteria</taxon>
        <taxon>Pseudomonadati</taxon>
        <taxon>Pseudomonadota</taxon>
        <taxon>Gammaproteobacteria</taxon>
        <taxon>Pseudomonadales</taxon>
        <taxon>Marinobacteraceae</taxon>
        <taxon>Marinobacter</taxon>
    </lineage>
</organism>
<dbReference type="SUPFAM" id="SSF52540">
    <property type="entry name" value="P-loop containing nucleoside triphosphate hydrolases"/>
    <property type="match status" value="1"/>
</dbReference>
<dbReference type="GO" id="GO:0005524">
    <property type="term" value="F:ATP binding"/>
    <property type="evidence" value="ECO:0007669"/>
    <property type="project" value="UniProtKB-KW"/>
</dbReference>
<dbReference type="Gene3D" id="3.40.50.300">
    <property type="entry name" value="P-loop containing nucleotide triphosphate hydrolases"/>
    <property type="match status" value="1"/>
</dbReference>
<dbReference type="GO" id="GO:0016887">
    <property type="term" value="F:ATP hydrolysis activity"/>
    <property type="evidence" value="ECO:0007669"/>
    <property type="project" value="InterPro"/>
</dbReference>
<keyword evidence="6" id="KW-1185">Reference proteome</keyword>
<evidence type="ECO:0000256" key="3">
    <source>
        <dbReference type="ARBA" id="ARBA00022840"/>
    </source>
</evidence>
<evidence type="ECO:0000256" key="2">
    <source>
        <dbReference type="ARBA" id="ARBA00022741"/>
    </source>
</evidence>
<proteinExistence type="inferred from homology"/>
<dbReference type="PANTHER" id="PTHR43204">
    <property type="entry name" value="ABC TRANSPORTER I FAMILY MEMBER 6, CHLOROPLASTIC"/>
    <property type="match status" value="1"/>
</dbReference>
<dbReference type="RefSeq" id="WP_149598540.1">
    <property type="nucleotide sequence ID" value="NZ_VTUU01000001.1"/>
</dbReference>
<accession>A0A5B0VMH0</accession>
<reference evidence="5 6" key="1">
    <citation type="submission" date="2019-08" db="EMBL/GenBank/DDBJ databases">
        <title>Marinobacter ZYF650 sp. nov., a marine bacterium isolated from seawater of the Mariana trench.</title>
        <authorList>
            <person name="Ahmad W."/>
        </authorList>
    </citation>
    <scope>NUCLEOTIDE SEQUENCE [LARGE SCALE GENOMIC DNA]</scope>
    <source>
        <strain evidence="5 6">ZYF650</strain>
    </source>
</reference>